<keyword evidence="1" id="KW-1133">Transmembrane helix</keyword>
<dbReference type="AlphaFoldDB" id="A0A4Y3KIK4"/>
<feature type="transmembrane region" description="Helical" evidence="1">
    <location>
        <begin position="239"/>
        <end position="260"/>
    </location>
</feature>
<feature type="domain" description="DUF1206" evidence="2">
    <location>
        <begin position="196"/>
        <end position="265"/>
    </location>
</feature>
<proteinExistence type="predicted"/>
<keyword evidence="1" id="KW-0812">Transmembrane</keyword>
<evidence type="ECO:0000313" key="3">
    <source>
        <dbReference type="EMBL" id="GEA83827.1"/>
    </source>
</evidence>
<feature type="transmembrane region" description="Helical" evidence="1">
    <location>
        <begin position="145"/>
        <end position="167"/>
    </location>
</feature>
<keyword evidence="4" id="KW-1185">Reference proteome</keyword>
<evidence type="ECO:0000256" key="1">
    <source>
        <dbReference type="SAM" id="Phobius"/>
    </source>
</evidence>
<feature type="domain" description="DUF1206" evidence="2">
    <location>
        <begin position="104"/>
        <end position="172"/>
    </location>
</feature>
<name>A0A4Y3KIK4_9CELL</name>
<dbReference type="RefSeq" id="WP_141369466.1">
    <property type="nucleotide sequence ID" value="NZ_BJLQ01000008.1"/>
</dbReference>
<feature type="transmembrane region" description="Helical" evidence="1">
    <location>
        <begin position="21"/>
        <end position="42"/>
    </location>
</feature>
<dbReference type="InterPro" id="IPR009597">
    <property type="entry name" value="DUF1206"/>
</dbReference>
<accession>A0A4Y3KIK4</accession>
<keyword evidence="1" id="KW-0472">Membrane</keyword>
<evidence type="ECO:0000259" key="2">
    <source>
        <dbReference type="Pfam" id="PF06724"/>
    </source>
</evidence>
<protein>
    <submittedName>
        <fullName evidence="3">Membrane protein</fullName>
    </submittedName>
</protein>
<feature type="transmembrane region" description="Helical" evidence="1">
    <location>
        <begin position="105"/>
        <end position="125"/>
    </location>
</feature>
<gene>
    <name evidence="3" type="ORF">CGE01nite_10780</name>
</gene>
<sequence>MASTSDLSRATRDAWATAARAGYAVSGVLHALIGLLALRLALGDSGASADQSGALSTVADEPMGRAALWVAVVAFLALAAWQVAKAAHVGAARDRAGSGTDRVKAIGRGVVYLGLAAVTVAWARGGGSSSSGDTQGLTADLLSAPAGRLLVGALGLAVIGVGVYHVVKGWRRTFLEDLAGLPSGHAGRGTLIAGRVGYIAKGVALGIVGGLFVAAAWHADESEATGLDGAMRTLKEGPAGPVLLTLVALGFVAFGGYCFVRARYGRL</sequence>
<reference evidence="3 4" key="1">
    <citation type="submission" date="2019-06" db="EMBL/GenBank/DDBJ databases">
        <title>Whole genome shotgun sequence of Cellulomonas gelida NBRC 3748.</title>
        <authorList>
            <person name="Hosoyama A."/>
            <person name="Uohara A."/>
            <person name="Ohji S."/>
            <person name="Ichikawa N."/>
        </authorList>
    </citation>
    <scope>NUCLEOTIDE SEQUENCE [LARGE SCALE GENOMIC DNA]</scope>
    <source>
        <strain evidence="3 4">NBRC 3748</strain>
    </source>
</reference>
<organism evidence="3 4">
    <name type="scientific">Cellulomonas gelida</name>
    <dbReference type="NCBI Taxonomy" id="1712"/>
    <lineage>
        <taxon>Bacteria</taxon>
        <taxon>Bacillati</taxon>
        <taxon>Actinomycetota</taxon>
        <taxon>Actinomycetes</taxon>
        <taxon>Micrococcales</taxon>
        <taxon>Cellulomonadaceae</taxon>
        <taxon>Cellulomonas</taxon>
    </lineage>
</organism>
<feature type="transmembrane region" description="Helical" evidence="1">
    <location>
        <begin position="198"/>
        <end position="219"/>
    </location>
</feature>
<dbReference type="Proteomes" id="UP000320461">
    <property type="component" value="Unassembled WGS sequence"/>
</dbReference>
<dbReference type="Pfam" id="PF06724">
    <property type="entry name" value="DUF1206"/>
    <property type="match status" value="3"/>
</dbReference>
<evidence type="ECO:0000313" key="4">
    <source>
        <dbReference type="Proteomes" id="UP000320461"/>
    </source>
</evidence>
<feature type="transmembrane region" description="Helical" evidence="1">
    <location>
        <begin position="66"/>
        <end position="84"/>
    </location>
</feature>
<dbReference type="OrthoDB" id="4552598at2"/>
<dbReference type="EMBL" id="BJLQ01000008">
    <property type="protein sequence ID" value="GEA83827.1"/>
    <property type="molecule type" value="Genomic_DNA"/>
</dbReference>
<comment type="caution">
    <text evidence="3">The sequence shown here is derived from an EMBL/GenBank/DDBJ whole genome shotgun (WGS) entry which is preliminary data.</text>
</comment>
<feature type="domain" description="DUF1206" evidence="2">
    <location>
        <begin position="21"/>
        <end position="87"/>
    </location>
</feature>